<gene>
    <name evidence="2" type="ORF">POL25_02005</name>
</gene>
<proteinExistence type="predicted"/>
<organism evidence="2 3">
    <name type="scientific">Nannocystis bainbridge</name>
    <dbReference type="NCBI Taxonomy" id="2995303"/>
    <lineage>
        <taxon>Bacteria</taxon>
        <taxon>Pseudomonadati</taxon>
        <taxon>Myxococcota</taxon>
        <taxon>Polyangia</taxon>
        <taxon>Nannocystales</taxon>
        <taxon>Nannocystaceae</taxon>
        <taxon>Nannocystis</taxon>
    </lineage>
</organism>
<reference evidence="2 3" key="1">
    <citation type="submission" date="2022-11" db="EMBL/GenBank/DDBJ databases">
        <title>Minimal conservation of predation-associated metabolite biosynthetic gene clusters underscores biosynthetic potential of Myxococcota including descriptions for ten novel species: Archangium lansinium sp. nov., Myxococcus landrumus sp. nov., Nannocystis bai.</title>
        <authorList>
            <person name="Ahearne A."/>
            <person name="Stevens C."/>
            <person name="Dowd S."/>
        </authorList>
    </citation>
    <scope>NUCLEOTIDE SEQUENCE [LARGE SCALE GENOMIC DNA]</scope>
    <source>
        <strain evidence="2 3">BB15-2</strain>
    </source>
</reference>
<name>A0ABT5DPR7_9BACT</name>
<evidence type="ECO:0000313" key="3">
    <source>
        <dbReference type="Proteomes" id="UP001221686"/>
    </source>
</evidence>
<dbReference type="Proteomes" id="UP001221686">
    <property type="component" value="Unassembled WGS sequence"/>
</dbReference>
<dbReference type="RefSeq" id="WP_272084070.1">
    <property type="nucleotide sequence ID" value="NZ_JAQNDL010000001.1"/>
</dbReference>
<comment type="caution">
    <text evidence="2">The sequence shown here is derived from an EMBL/GenBank/DDBJ whole genome shotgun (WGS) entry which is preliminary data.</text>
</comment>
<dbReference type="EMBL" id="JAQNDL010000001">
    <property type="protein sequence ID" value="MDC0715645.1"/>
    <property type="molecule type" value="Genomic_DNA"/>
</dbReference>
<accession>A0ABT5DPR7</accession>
<evidence type="ECO:0008006" key="4">
    <source>
        <dbReference type="Google" id="ProtNLM"/>
    </source>
</evidence>
<evidence type="ECO:0000313" key="2">
    <source>
        <dbReference type="EMBL" id="MDC0715645.1"/>
    </source>
</evidence>
<keyword evidence="3" id="KW-1185">Reference proteome</keyword>
<evidence type="ECO:0000256" key="1">
    <source>
        <dbReference type="SAM" id="MobiDB-lite"/>
    </source>
</evidence>
<protein>
    <recommendedName>
        <fullName evidence="4">ANR family transcriptional regulator</fullName>
    </recommendedName>
</protein>
<feature type="region of interest" description="Disordered" evidence="1">
    <location>
        <begin position="62"/>
        <end position="95"/>
    </location>
</feature>
<sequence length="111" mass="12737">MRLVIEFFSTPTFAAQPAVLAHARECRVMREPVRYSPGRRANTMGFGRNPYVAKAQVAEQKAEEAADDNTRARHYREAAHEWDRAAEREKPGKVRKEYEAHAVRLRELAGE</sequence>